<dbReference type="EMBL" id="JAGYWB010000008">
    <property type="protein sequence ID" value="KAI0513892.1"/>
    <property type="molecule type" value="Genomic_DNA"/>
</dbReference>
<protein>
    <submittedName>
        <fullName evidence="1">Uncharacterized protein</fullName>
    </submittedName>
</protein>
<sequence>MEESSKRAALDNDRSLNTLWEAQSSIIRQLEQITTEFFHFSVEIRNEIQSLKLVGLTSNAGRFSESETTLAIGKKCARIANAAIPIGFNSEDDGELQQHFDVSDCRGQPPKLL</sequence>
<dbReference type="Proteomes" id="UP000829196">
    <property type="component" value="Unassembled WGS sequence"/>
</dbReference>
<proteinExistence type="predicted"/>
<gene>
    <name evidence="1" type="ORF">KFK09_009924</name>
</gene>
<name>A0A8T3BKQ1_DENNO</name>
<keyword evidence="2" id="KW-1185">Reference proteome</keyword>
<dbReference type="AlphaFoldDB" id="A0A8T3BKQ1"/>
<accession>A0A8T3BKQ1</accession>
<evidence type="ECO:0000313" key="1">
    <source>
        <dbReference type="EMBL" id="KAI0513892.1"/>
    </source>
</evidence>
<organism evidence="1 2">
    <name type="scientific">Dendrobium nobile</name>
    <name type="common">Orchid</name>
    <dbReference type="NCBI Taxonomy" id="94219"/>
    <lineage>
        <taxon>Eukaryota</taxon>
        <taxon>Viridiplantae</taxon>
        <taxon>Streptophyta</taxon>
        <taxon>Embryophyta</taxon>
        <taxon>Tracheophyta</taxon>
        <taxon>Spermatophyta</taxon>
        <taxon>Magnoliopsida</taxon>
        <taxon>Liliopsida</taxon>
        <taxon>Asparagales</taxon>
        <taxon>Orchidaceae</taxon>
        <taxon>Epidendroideae</taxon>
        <taxon>Malaxideae</taxon>
        <taxon>Dendrobiinae</taxon>
        <taxon>Dendrobium</taxon>
    </lineage>
</organism>
<reference evidence="1" key="1">
    <citation type="journal article" date="2022" name="Front. Genet.">
        <title>Chromosome-Scale Assembly of the Dendrobium nobile Genome Provides Insights Into the Molecular Mechanism of the Biosynthesis of the Medicinal Active Ingredient of Dendrobium.</title>
        <authorList>
            <person name="Xu Q."/>
            <person name="Niu S.-C."/>
            <person name="Li K.-L."/>
            <person name="Zheng P.-J."/>
            <person name="Zhang X.-J."/>
            <person name="Jia Y."/>
            <person name="Liu Y."/>
            <person name="Niu Y.-X."/>
            <person name="Yu L.-H."/>
            <person name="Chen D.-F."/>
            <person name="Zhang G.-Q."/>
        </authorList>
    </citation>
    <scope>NUCLEOTIDE SEQUENCE</scope>
    <source>
        <tissue evidence="1">Leaf</tissue>
    </source>
</reference>
<evidence type="ECO:0000313" key="2">
    <source>
        <dbReference type="Proteomes" id="UP000829196"/>
    </source>
</evidence>
<comment type="caution">
    <text evidence="1">The sequence shown here is derived from an EMBL/GenBank/DDBJ whole genome shotgun (WGS) entry which is preliminary data.</text>
</comment>